<reference evidence="7 8" key="1">
    <citation type="submission" date="2016-06" db="EMBL/GenBank/DDBJ databases">
        <title>First insights into the genetic diversity and population structure of in the Bacillus cereus group bacteria from diverse marine environments.</title>
        <authorList>
            <person name="Liu Y."/>
            <person name="Lai Q."/>
            <person name="Shao Z."/>
        </authorList>
    </citation>
    <scope>NUCLEOTIDE SEQUENCE [LARGE SCALE GENOMIC DNA]</scope>
    <source>
        <strain evidence="7 8">TD42</strain>
    </source>
</reference>
<dbReference type="GO" id="GO:0005829">
    <property type="term" value="C:cytosol"/>
    <property type="evidence" value="ECO:0007669"/>
    <property type="project" value="TreeGrafter"/>
</dbReference>
<dbReference type="AlphaFoldDB" id="A0AA44R7J4"/>
<evidence type="ECO:0000256" key="3">
    <source>
        <dbReference type="ARBA" id="ARBA00038412"/>
    </source>
</evidence>
<comment type="similarity">
    <text evidence="3">Belongs to the HNH nuclease family.</text>
</comment>
<proteinExistence type="inferred from homology"/>
<dbReference type="GO" id="GO:0008270">
    <property type="term" value="F:zinc ion binding"/>
    <property type="evidence" value="ECO:0007669"/>
    <property type="project" value="InterPro"/>
</dbReference>
<gene>
    <name evidence="7" type="ORF">BAQ49_06875</name>
</gene>
<keyword evidence="1" id="KW-0540">Nuclease</keyword>
<protein>
    <recommendedName>
        <fullName evidence="4">Putative HNH nuclease YajD</fullName>
    </recommendedName>
</protein>
<keyword evidence="2" id="KW-0378">Hydrolase</keyword>
<keyword evidence="7" id="KW-0255">Endonuclease</keyword>
<evidence type="ECO:0000256" key="4">
    <source>
        <dbReference type="ARBA" id="ARBA00040194"/>
    </source>
</evidence>
<dbReference type="GO" id="GO:0004519">
    <property type="term" value="F:endonuclease activity"/>
    <property type="evidence" value="ECO:0007669"/>
    <property type="project" value="UniProtKB-KW"/>
</dbReference>
<comment type="caution">
    <text evidence="7">The sequence shown here is derived from an EMBL/GenBank/DDBJ whole genome shotgun (WGS) entry which is preliminary data.</text>
</comment>
<name>A0AA44R7J4_9BACI</name>
<evidence type="ECO:0000256" key="5">
    <source>
        <dbReference type="SAM" id="MobiDB-lite"/>
    </source>
</evidence>
<evidence type="ECO:0000313" key="7">
    <source>
        <dbReference type="EMBL" id="OJE45470.1"/>
    </source>
</evidence>
<dbReference type="GO" id="GO:0003676">
    <property type="term" value="F:nucleic acid binding"/>
    <property type="evidence" value="ECO:0007669"/>
    <property type="project" value="InterPro"/>
</dbReference>
<dbReference type="Proteomes" id="UP000183185">
    <property type="component" value="Unassembled WGS sequence"/>
</dbReference>
<dbReference type="InterPro" id="IPR002711">
    <property type="entry name" value="HNH"/>
</dbReference>
<dbReference type="PANTHER" id="PTHR41286:SF1">
    <property type="entry name" value="HNH NUCLEASE YAJD-RELATED"/>
    <property type="match status" value="1"/>
</dbReference>
<evidence type="ECO:0000259" key="6">
    <source>
        <dbReference type="Pfam" id="PF01844"/>
    </source>
</evidence>
<feature type="compositionally biased region" description="Basic and acidic residues" evidence="5">
    <location>
        <begin position="94"/>
        <end position="104"/>
    </location>
</feature>
<dbReference type="EMBL" id="MACH01000082">
    <property type="protein sequence ID" value="OJE45470.1"/>
    <property type="molecule type" value="Genomic_DNA"/>
</dbReference>
<evidence type="ECO:0000313" key="8">
    <source>
        <dbReference type="Proteomes" id="UP000183185"/>
    </source>
</evidence>
<organism evidence="7 8">
    <name type="scientific">Bacillus proteolyticus</name>
    <dbReference type="NCBI Taxonomy" id="2026192"/>
    <lineage>
        <taxon>Bacteria</taxon>
        <taxon>Bacillati</taxon>
        <taxon>Bacillota</taxon>
        <taxon>Bacilli</taxon>
        <taxon>Bacillales</taxon>
        <taxon>Bacillaceae</taxon>
        <taxon>Bacillus</taxon>
        <taxon>Bacillus cereus group</taxon>
    </lineage>
</organism>
<feature type="domain" description="HNH" evidence="6">
    <location>
        <begin position="30"/>
        <end position="78"/>
    </location>
</feature>
<dbReference type="RefSeq" id="WP_071745732.1">
    <property type="nucleotide sequence ID" value="NZ_MACH01000082.1"/>
</dbReference>
<evidence type="ECO:0000256" key="2">
    <source>
        <dbReference type="ARBA" id="ARBA00022801"/>
    </source>
</evidence>
<dbReference type="Pfam" id="PF01844">
    <property type="entry name" value="HNH"/>
    <property type="match status" value="1"/>
</dbReference>
<dbReference type="InterPro" id="IPR003615">
    <property type="entry name" value="HNH_nuc"/>
</dbReference>
<dbReference type="CDD" id="cd00085">
    <property type="entry name" value="HNHc"/>
    <property type="match status" value="1"/>
</dbReference>
<evidence type="ECO:0000256" key="1">
    <source>
        <dbReference type="ARBA" id="ARBA00022722"/>
    </source>
</evidence>
<sequence>MAKEYAKKFYKTAAWKKCRDSYYKFRHGLCERCTVRAGKIVHHKHYIMPENINDPEITLSFSNLELLCQDCHNREHHEKNSPVAEGVMFDENGDLIRSDRDGAN</sequence>
<dbReference type="PANTHER" id="PTHR41286">
    <property type="entry name" value="HNH NUCLEASE YAJD-RELATED"/>
    <property type="match status" value="1"/>
</dbReference>
<feature type="region of interest" description="Disordered" evidence="5">
    <location>
        <begin position="78"/>
        <end position="104"/>
    </location>
</feature>
<dbReference type="GO" id="GO:0016787">
    <property type="term" value="F:hydrolase activity"/>
    <property type="evidence" value="ECO:0007669"/>
    <property type="project" value="UniProtKB-KW"/>
</dbReference>
<accession>A0AA44R7J4</accession>